<comment type="caution">
    <text evidence="2">The sequence shown here is derived from an EMBL/GenBank/DDBJ whole genome shotgun (WGS) entry which is preliminary data.</text>
</comment>
<gene>
    <name evidence="2" type="ORF">ACFOZ4_04685</name>
</gene>
<evidence type="ECO:0008006" key="4">
    <source>
        <dbReference type="Google" id="ProtNLM"/>
    </source>
</evidence>
<dbReference type="Proteomes" id="UP001595816">
    <property type="component" value="Unassembled WGS sequence"/>
</dbReference>
<feature type="chain" id="PRO_5045062298" description="ABC transporter substrate-binding protein" evidence="1">
    <location>
        <begin position="26"/>
        <end position="125"/>
    </location>
</feature>
<feature type="signal peptide" evidence="1">
    <location>
        <begin position="1"/>
        <end position="25"/>
    </location>
</feature>
<keyword evidence="3" id="KW-1185">Reference proteome</keyword>
<proteinExistence type="predicted"/>
<sequence>MMPIRVGVTALAALLLILSARGAFDAAKDGIDRVTAGTSRADVRGENQTRRQFERIQADLIAGVPPREVVYVPGPGTLWGQRLLEFAAIGDIAVTADPAQADLIATVVADTSAPLKVRLVLEAAR</sequence>
<accession>A0ABV8LGM5</accession>
<dbReference type="RefSeq" id="WP_253760132.1">
    <property type="nucleotide sequence ID" value="NZ_JAMZDZ010000001.1"/>
</dbReference>
<protein>
    <recommendedName>
        <fullName evidence="4">ABC transporter substrate-binding protein</fullName>
    </recommendedName>
</protein>
<name>A0ABV8LGM5_9ACTN</name>
<dbReference type="EMBL" id="JBHSAY010000003">
    <property type="protein sequence ID" value="MFC4129895.1"/>
    <property type="molecule type" value="Genomic_DNA"/>
</dbReference>
<evidence type="ECO:0000313" key="2">
    <source>
        <dbReference type="EMBL" id="MFC4129895.1"/>
    </source>
</evidence>
<evidence type="ECO:0000256" key="1">
    <source>
        <dbReference type="SAM" id="SignalP"/>
    </source>
</evidence>
<keyword evidence="1" id="KW-0732">Signal</keyword>
<evidence type="ECO:0000313" key="3">
    <source>
        <dbReference type="Proteomes" id="UP001595816"/>
    </source>
</evidence>
<reference evidence="3" key="1">
    <citation type="journal article" date="2019" name="Int. J. Syst. Evol. Microbiol.">
        <title>The Global Catalogue of Microorganisms (GCM) 10K type strain sequencing project: providing services to taxonomists for standard genome sequencing and annotation.</title>
        <authorList>
            <consortium name="The Broad Institute Genomics Platform"/>
            <consortium name="The Broad Institute Genome Sequencing Center for Infectious Disease"/>
            <person name="Wu L."/>
            <person name="Ma J."/>
        </authorList>
    </citation>
    <scope>NUCLEOTIDE SEQUENCE [LARGE SCALE GENOMIC DNA]</scope>
    <source>
        <strain evidence="3">CGMCC 4.7289</strain>
    </source>
</reference>
<organism evidence="2 3">
    <name type="scientific">Hamadaea flava</name>
    <dbReference type="NCBI Taxonomy" id="1742688"/>
    <lineage>
        <taxon>Bacteria</taxon>
        <taxon>Bacillati</taxon>
        <taxon>Actinomycetota</taxon>
        <taxon>Actinomycetes</taxon>
        <taxon>Micromonosporales</taxon>
        <taxon>Micromonosporaceae</taxon>
        <taxon>Hamadaea</taxon>
    </lineage>
</organism>